<dbReference type="RefSeq" id="WP_227308129.1">
    <property type="nucleotide sequence ID" value="NZ_JAESVA010000004.1"/>
</dbReference>
<dbReference type="Gene3D" id="3.30.420.40">
    <property type="match status" value="2"/>
</dbReference>
<reference evidence="2 3" key="1">
    <citation type="journal article" date="2021" name="Microorganisms">
        <title>Acidisoma silvae sp. nov. and Acidisomacellulosilytica sp. nov., Two Acidophilic Bacteria Isolated from Decaying Wood, Hydrolyzing Cellulose and Producing Poly-3-hydroxybutyrate.</title>
        <authorList>
            <person name="Mieszkin S."/>
            <person name="Pouder E."/>
            <person name="Uroz S."/>
            <person name="Simon-Colin C."/>
            <person name="Alain K."/>
        </authorList>
    </citation>
    <scope>NUCLEOTIDE SEQUENCE [LARGE SCALE GENOMIC DNA]</scope>
    <source>
        <strain evidence="2 3">HW T5.17</strain>
    </source>
</reference>
<evidence type="ECO:0000313" key="3">
    <source>
        <dbReference type="Proteomes" id="UP000721844"/>
    </source>
</evidence>
<dbReference type="Proteomes" id="UP000721844">
    <property type="component" value="Unassembled WGS sequence"/>
</dbReference>
<dbReference type="InterPro" id="IPR036390">
    <property type="entry name" value="WH_DNA-bd_sf"/>
</dbReference>
<keyword evidence="3" id="KW-1185">Reference proteome</keyword>
<gene>
    <name evidence="2" type="ORF">ACELLULO517_14510</name>
</gene>
<organism evidence="2 3">
    <name type="scientific">Acidisoma cellulosilyticum</name>
    <dbReference type="NCBI Taxonomy" id="2802395"/>
    <lineage>
        <taxon>Bacteria</taxon>
        <taxon>Pseudomonadati</taxon>
        <taxon>Pseudomonadota</taxon>
        <taxon>Alphaproteobacteria</taxon>
        <taxon>Acetobacterales</taxon>
        <taxon>Acidocellaceae</taxon>
        <taxon>Acidisoma</taxon>
    </lineage>
</organism>
<evidence type="ECO:0000313" key="2">
    <source>
        <dbReference type="EMBL" id="MCB8881459.1"/>
    </source>
</evidence>
<comment type="caution">
    <text evidence="2">The sequence shown here is derived from an EMBL/GenBank/DDBJ whole genome shotgun (WGS) entry which is preliminary data.</text>
</comment>
<accession>A0A964E4G7</accession>
<name>A0A964E4G7_9PROT</name>
<dbReference type="Pfam" id="PF00480">
    <property type="entry name" value="ROK"/>
    <property type="match status" value="1"/>
</dbReference>
<dbReference type="SUPFAM" id="SSF53067">
    <property type="entry name" value="Actin-like ATPase domain"/>
    <property type="match status" value="1"/>
</dbReference>
<protein>
    <submittedName>
        <fullName evidence="2">ROK family transcriptional regulator</fullName>
    </submittedName>
</protein>
<sequence>MKTADPELMRAINRFHVMDAIRRAGPIARVEISDLTQLSPTTVSAITAALLDDGLVVPRALGTLREPMTDMARGRPRVLLELNPHAAYVVGAKLTPDHITVATTDFCAETLASLTLPIRISRQPVSVIADLIEDGVQRCIADAGLPIEKIAGLCVGLPGRVDRATGICQSSPIFSESNLPLAGHLQERLGIATVIESDINLITMAESWFGEARGLEDFLVVSIEHTLGLGVMVRGELYRGANGLGPDLDSLQLNSETPACLRDIASAAAILRRAEAILDGPQQRAAFRAGRGIATLRAAADAGDPKIIGILREAGAALGFAIANLVLLFAPRMVVLAGEAVSSGDVLLESLSERFRAHLPVSYAPVPDLVVHRWSEDSWARGAAALTLRELYGAPWNTTGPARTG</sequence>
<comment type="similarity">
    <text evidence="1">Belongs to the ROK (NagC/XylR) family.</text>
</comment>
<dbReference type="InterPro" id="IPR000600">
    <property type="entry name" value="ROK"/>
</dbReference>
<dbReference type="PANTHER" id="PTHR18964">
    <property type="entry name" value="ROK (REPRESSOR, ORF, KINASE) FAMILY"/>
    <property type="match status" value="1"/>
</dbReference>
<dbReference type="InterPro" id="IPR036388">
    <property type="entry name" value="WH-like_DNA-bd_sf"/>
</dbReference>
<dbReference type="AlphaFoldDB" id="A0A964E4G7"/>
<dbReference type="SUPFAM" id="SSF46785">
    <property type="entry name" value="Winged helix' DNA-binding domain"/>
    <property type="match status" value="1"/>
</dbReference>
<evidence type="ECO:0000256" key="1">
    <source>
        <dbReference type="ARBA" id="ARBA00006479"/>
    </source>
</evidence>
<proteinExistence type="inferred from homology"/>
<dbReference type="Gene3D" id="1.10.10.10">
    <property type="entry name" value="Winged helix-like DNA-binding domain superfamily/Winged helix DNA-binding domain"/>
    <property type="match status" value="1"/>
</dbReference>
<dbReference type="PANTHER" id="PTHR18964:SF149">
    <property type="entry name" value="BIFUNCTIONAL UDP-N-ACETYLGLUCOSAMINE 2-EPIMERASE_N-ACETYLMANNOSAMINE KINASE"/>
    <property type="match status" value="1"/>
</dbReference>
<dbReference type="InterPro" id="IPR043129">
    <property type="entry name" value="ATPase_NBD"/>
</dbReference>
<dbReference type="EMBL" id="JAESVA010000004">
    <property type="protein sequence ID" value="MCB8881459.1"/>
    <property type="molecule type" value="Genomic_DNA"/>
</dbReference>